<dbReference type="EMBL" id="JBHSKS010000001">
    <property type="protein sequence ID" value="MFC5190310.1"/>
    <property type="molecule type" value="Genomic_DNA"/>
</dbReference>
<evidence type="ECO:0000259" key="2">
    <source>
        <dbReference type="Pfam" id="PF13439"/>
    </source>
</evidence>
<dbReference type="InterPro" id="IPR028098">
    <property type="entry name" value="Glyco_trans_4-like_N"/>
</dbReference>
<dbReference type="Pfam" id="PF00534">
    <property type="entry name" value="Glycos_transf_1"/>
    <property type="match status" value="1"/>
</dbReference>
<comment type="caution">
    <text evidence="3">The sequence shown here is derived from an EMBL/GenBank/DDBJ whole genome shotgun (WGS) entry which is preliminary data.</text>
</comment>
<protein>
    <submittedName>
        <fullName evidence="3">Glycosyltransferase</fullName>
        <ecNumber evidence="3">2.4.-.-</ecNumber>
    </submittedName>
</protein>
<dbReference type="PANTHER" id="PTHR12526:SF637">
    <property type="entry name" value="GLYCOSYLTRANSFERASE EPSF-RELATED"/>
    <property type="match status" value="1"/>
</dbReference>
<dbReference type="GO" id="GO:0016757">
    <property type="term" value="F:glycosyltransferase activity"/>
    <property type="evidence" value="ECO:0007669"/>
    <property type="project" value="UniProtKB-KW"/>
</dbReference>
<dbReference type="PANTHER" id="PTHR12526">
    <property type="entry name" value="GLYCOSYLTRANSFERASE"/>
    <property type="match status" value="1"/>
</dbReference>
<accession>A0ABW0BSN9</accession>
<dbReference type="SUPFAM" id="SSF53756">
    <property type="entry name" value="UDP-Glycosyltransferase/glycogen phosphorylase"/>
    <property type="match status" value="1"/>
</dbReference>
<feature type="domain" description="Glycosyltransferase subfamily 4-like N-terminal" evidence="2">
    <location>
        <begin position="14"/>
        <end position="168"/>
    </location>
</feature>
<feature type="domain" description="Glycosyl transferase family 1" evidence="1">
    <location>
        <begin position="179"/>
        <end position="326"/>
    </location>
</feature>
<dbReference type="InterPro" id="IPR001296">
    <property type="entry name" value="Glyco_trans_1"/>
</dbReference>
<proteinExistence type="predicted"/>
<evidence type="ECO:0000313" key="4">
    <source>
        <dbReference type="Proteomes" id="UP001596163"/>
    </source>
</evidence>
<dbReference type="CDD" id="cd03811">
    <property type="entry name" value="GT4_GT28_WabH-like"/>
    <property type="match status" value="1"/>
</dbReference>
<evidence type="ECO:0000313" key="3">
    <source>
        <dbReference type="EMBL" id="MFC5190310.1"/>
    </source>
</evidence>
<dbReference type="Gene3D" id="3.40.50.2000">
    <property type="entry name" value="Glycogen Phosphorylase B"/>
    <property type="match status" value="2"/>
</dbReference>
<dbReference type="EC" id="2.4.-.-" evidence="3"/>
<sequence length="361" mass="40324">MRIVQVVTRPQRRGAEIFAAQLSEQLIKLGHQVTLIALFKSEQGLDFDGEQIKLELDSRGKIDFKGFKLLAQKLRELNPHVVQANASEALRMCVGAGYFYKGQYKLIYRNANQISPMLKGRLAKIWNKFLLSQVDGIISVSDASRWDVIQTFSLRKRMVTIPIGVNSEEINQKLAKADSPISSPYLIQIGSLVPEKDPLGMLEIFKELQIPNLKMVFLGSGPLEDSLTDQIQMLGLSDQVLLIPNQANIFPYLAKASALVMTSKVEGLPGVILEAMYCKVPVIAYGVGGIPEILKNGKTGWCMTPSDSNAFINSIHEVLTMEAFAKQEILNQAHHLVLSHYTLPQVTRQFEDFYKDLLGQH</sequence>
<dbReference type="RefSeq" id="WP_377911262.1">
    <property type="nucleotide sequence ID" value="NZ_JBHSKS010000001.1"/>
</dbReference>
<keyword evidence="3" id="KW-0808">Transferase</keyword>
<gene>
    <name evidence="3" type="ORF">ACFPIK_00920</name>
</gene>
<evidence type="ECO:0000259" key="1">
    <source>
        <dbReference type="Pfam" id="PF00534"/>
    </source>
</evidence>
<name>A0ABW0BSN9_9BACT</name>
<keyword evidence="3" id="KW-0328">Glycosyltransferase</keyword>
<organism evidence="3 4">
    <name type="scientific">Algoriphagus aquatilis</name>
    <dbReference type="NCBI Taxonomy" id="490186"/>
    <lineage>
        <taxon>Bacteria</taxon>
        <taxon>Pseudomonadati</taxon>
        <taxon>Bacteroidota</taxon>
        <taxon>Cytophagia</taxon>
        <taxon>Cytophagales</taxon>
        <taxon>Cyclobacteriaceae</taxon>
        <taxon>Algoriphagus</taxon>
    </lineage>
</organism>
<reference evidence="4" key="1">
    <citation type="journal article" date="2019" name="Int. J. Syst. Evol. Microbiol.">
        <title>The Global Catalogue of Microorganisms (GCM) 10K type strain sequencing project: providing services to taxonomists for standard genome sequencing and annotation.</title>
        <authorList>
            <consortium name="The Broad Institute Genomics Platform"/>
            <consortium name="The Broad Institute Genome Sequencing Center for Infectious Disease"/>
            <person name="Wu L."/>
            <person name="Ma J."/>
        </authorList>
    </citation>
    <scope>NUCLEOTIDE SEQUENCE [LARGE SCALE GENOMIC DNA]</scope>
    <source>
        <strain evidence="4">CGMCC 1.7030</strain>
    </source>
</reference>
<dbReference type="Pfam" id="PF13439">
    <property type="entry name" value="Glyco_transf_4"/>
    <property type="match status" value="1"/>
</dbReference>
<dbReference type="Proteomes" id="UP001596163">
    <property type="component" value="Unassembled WGS sequence"/>
</dbReference>
<keyword evidence="4" id="KW-1185">Reference proteome</keyword>